<dbReference type="Proteomes" id="UP000002146">
    <property type="component" value="Chromosome"/>
</dbReference>
<dbReference type="STRING" id="368407.Memar_0793"/>
<proteinExistence type="predicted"/>
<name>A3CTM6_METMJ</name>
<sequence length="86" mass="9801">MEPRPVSGWGAALRTVLAGIPVVNRPFLVTRLRVPRALKMFYRYSRNRGGLRPSLIEAGQEPENRPGTLMRNVARKTYILSPWIRA</sequence>
<keyword evidence="2" id="KW-1185">Reference proteome</keyword>
<dbReference type="HOGENOM" id="CLU_2490498_0_0_2"/>
<dbReference type="EMBL" id="CP000562">
    <property type="protein sequence ID" value="ABN56726.1"/>
    <property type="molecule type" value="Genomic_DNA"/>
</dbReference>
<protein>
    <submittedName>
        <fullName evidence="1">Uncharacterized protein</fullName>
    </submittedName>
</protein>
<gene>
    <name evidence="1" type="ordered locus">Memar_0793</name>
</gene>
<dbReference type="KEGG" id="mem:Memar_0793"/>
<evidence type="ECO:0000313" key="2">
    <source>
        <dbReference type="Proteomes" id="UP000002146"/>
    </source>
</evidence>
<evidence type="ECO:0000313" key="1">
    <source>
        <dbReference type="EMBL" id="ABN56726.1"/>
    </source>
</evidence>
<organism evidence="1 2">
    <name type="scientific">Methanoculleus marisnigri (strain ATCC 35101 / DSM 1498 / JR1)</name>
    <dbReference type="NCBI Taxonomy" id="368407"/>
    <lineage>
        <taxon>Archaea</taxon>
        <taxon>Methanobacteriati</taxon>
        <taxon>Methanobacteriota</taxon>
        <taxon>Stenosarchaea group</taxon>
        <taxon>Methanomicrobia</taxon>
        <taxon>Methanomicrobiales</taxon>
        <taxon>Methanomicrobiaceae</taxon>
        <taxon>Methanoculleus</taxon>
    </lineage>
</organism>
<reference evidence="1 2" key="1">
    <citation type="journal article" date="2009" name="Stand. Genomic Sci.">
        <title>Complete genome sequence of Methanoculleus marisnigri Romesser et al. 1981 type strain JR1.</title>
        <authorList>
            <person name="Anderson I.J."/>
            <person name="Sieprawska-Lupa M."/>
            <person name="Lapidus A."/>
            <person name="Nolan M."/>
            <person name="Copeland A."/>
            <person name="Glavina Del Rio T."/>
            <person name="Tice H."/>
            <person name="Dalin E."/>
            <person name="Barry K."/>
            <person name="Saunders E."/>
            <person name="Han C."/>
            <person name="Brettin T."/>
            <person name="Detter J.C."/>
            <person name="Bruce D."/>
            <person name="Mikhailova N."/>
            <person name="Pitluck S."/>
            <person name="Hauser L."/>
            <person name="Land M."/>
            <person name="Lucas S."/>
            <person name="Richardson P."/>
            <person name="Whitman W.B."/>
            <person name="Kyrpides N.C."/>
        </authorList>
    </citation>
    <scope>NUCLEOTIDE SEQUENCE [LARGE SCALE GENOMIC DNA]</scope>
    <source>
        <strain evidence="2">ATCC 35101 / DSM 1498 / JR1</strain>
    </source>
</reference>
<dbReference type="AlphaFoldDB" id="A3CTM6"/>
<accession>A3CTM6</accession>